<dbReference type="Proteomes" id="UP000011067">
    <property type="component" value="Chromosome"/>
</dbReference>
<dbReference type="GO" id="GO:0005840">
    <property type="term" value="C:ribosome"/>
    <property type="evidence" value="ECO:0007669"/>
    <property type="project" value="UniProtKB-KW"/>
</dbReference>
<keyword evidence="9" id="KW-1185">Reference proteome</keyword>
<reference evidence="8 9" key="1">
    <citation type="journal article" date="2013" name="Genome Biol. Evol.">
        <title>Sequence context of indel mutations and their effect on protein evolution in a bacterial endosymbiont.</title>
        <authorList>
            <person name="Williams L.E."/>
            <person name="Wernegreen J.J."/>
        </authorList>
    </citation>
    <scope>NUCLEOTIDE SEQUENCE [LARGE SCALE GENOMIC DNA]</scope>
    <source>
        <strain evidence="8 9">640</strain>
    </source>
</reference>
<dbReference type="RefSeq" id="WP_015344487.1">
    <property type="nucleotide sequence ID" value="NC_020075.1"/>
</dbReference>
<comment type="similarity">
    <text evidence="5">Belongs to the universal ribosomal protein uL6 family.</text>
</comment>
<organism evidence="8 9">
    <name type="scientific">Candidatus Blochmanniella chromaiodes str. 640</name>
    <dbReference type="NCBI Taxonomy" id="1240471"/>
    <lineage>
        <taxon>Bacteria</taxon>
        <taxon>Pseudomonadati</taxon>
        <taxon>Pseudomonadota</taxon>
        <taxon>Gammaproteobacteria</taxon>
        <taxon>Enterobacterales</taxon>
        <taxon>Enterobacteriaceae</taxon>
        <taxon>ant endosymbionts</taxon>
        <taxon>Candidatus Blochmanniella</taxon>
    </lineage>
</organism>
<accession>A0ABN4AZG9</accession>
<evidence type="ECO:0000256" key="6">
    <source>
        <dbReference type="RuleBase" id="RU003870"/>
    </source>
</evidence>
<dbReference type="InterPro" id="IPR020040">
    <property type="entry name" value="Ribosomal_uL6_a/b-dom"/>
</dbReference>
<feature type="domain" description="Large ribosomal subunit protein uL6 alpha-beta" evidence="7">
    <location>
        <begin position="29"/>
        <end position="93"/>
    </location>
</feature>
<evidence type="ECO:0000256" key="3">
    <source>
        <dbReference type="ARBA" id="ARBA00035454"/>
    </source>
</evidence>
<dbReference type="SUPFAM" id="SSF56053">
    <property type="entry name" value="Ribosomal protein L6"/>
    <property type="match status" value="2"/>
</dbReference>
<sequence length="188" mass="20585">MCLNTKIFPRHICKTIISVPKTITVNIIVENHSISITGTLGALTRILHKSVNVQLHDASKLMVYSNSFDVKNKALIGTTCALINGMITGVTKGFTKTLQLVGIGYRVSIQDNIINLIIGLSHSIDYILPTEIAATCPSQTEIILTGINKQLIGQVAADLRALRPPEPFKGKGIRYIDEIVHNKDTKKK</sequence>
<dbReference type="Pfam" id="PF00347">
    <property type="entry name" value="Ribosomal_L6"/>
    <property type="match status" value="2"/>
</dbReference>
<evidence type="ECO:0000259" key="7">
    <source>
        <dbReference type="Pfam" id="PF00347"/>
    </source>
</evidence>
<evidence type="ECO:0000256" key="4">
    <source>
        <dbReference type="NCBIfam" id="TIGR03654"/>
    </source>
</evidence>
<keyword evidence="6" id="KW-0694">RNA-binding</keyword>
<dbReference type="InterPro" id="IPR019906">
    <property type="entry name" value="Ribosomal_uL6_bac-type"/>
</dbReference>
<evidence type="ECO:0000256" key="2">
    <source>
        <dbReference type="ARBA" id="ARBA00023274"/>
    </source>
</evidence>
<evidence type="ECO:0000313" key="8">
    <source>
        <dbReference type="EMBL" id="AGC03489.1"/>
    </source>
</evidence>
<name>A0ABN4AZG9_9ENTR</name>
<dbReference type="PANTHER" id="PTHR11655:SF14">
    <property type="entry name" value="LARGE RIBOSOMAL SUBUNIT PROTEIN UL6M"/>
    <property type="match status" value="1"/>
</dbReference>
<keyword evidence="2 5" id="KW-0687">Ribonucleoprotein</keyword>
<keyword evidence="1 5" id="KW-0689">Ribosomal protein</keyword>
<evidence type="ECO:0000313" key="9">
    <source>
        <dbReference type="Proteomes" id="UP000011067"/>
    </source>
</evidence>
<dbReference type="PIRSF" id="PIRSF002162">
    <property type="entry name" value="Ribosomal_L6"/>
    <property type="match status" value="1"/>
</dbReference>
<keyword evidence="6" id="KW-0699">rRNA-binding</keyword>
<dbReference type="PRINTS" id="PR00059">
    <property type="entry name" value="RIBOSOMALL6"/>
</dbReference>
<dbReference type="Gene3D" id="3.90.930.12">
    <property type="entry name" value="Ribosomal protein L6, alpha-beta domain"/>
    <property type="match status" value="2"/>
</dbReference>
<dbReference type="InterPro" id="IPR036789">
    <property type="entry name" value="Ribosomal_uL6-like_a/b-dom_sf"/>
</dbReference>
<feature type="domain" description="Large ribosomal subunit protein uL6 alpha-beta" evidence="7">
    <location>
        <begin position="101"/>
        <end position="175"/>
    </location>
</feature>
<dbReference type="EMBL" id="CP003903">
    <property type="protein sequence ID" value="AGC03489.1"/>
    <property type="molecule type" value="Genomic_DNA"/>
</dbReference>
<dbReference type="InterPro" id="IPR000702">
    <property type="entry name" value="Ribosomal_uL6-like"/>
</dbReference>
<comment type="function">
    <text evidence="6">This protein binds to the 23S rRNA, and is important in its secondary structure. It is located near the subunit interface in the base of the L7/L12 stalk, and near the tRNA binding site of the peptidyltransferase center.</text>
</comment>
<proteinExistence type="inferred from homology"/>
<dbReference type="NCBIfam" id="TIGR03654">
    <property type="entry name" value="L6_bact"/>
    <property type="match status" value="1"/>
</dbReference>
<protein>
    <recommendedName>
        <fullName evidence="3 4">50S ribosomal protein L6</fullName>
    </recommendedName>
</protein>
<evidence type="ECO:0000256" key="1">
    <source>
        <dbReference type="ARBA" id="ARBA00022980"/>
    </source>
</evidence>
<dbReference type="PANTHER" id="PTHR11655">
    <property type="entry name" value="60S/50S RIBOSOMAL PROTEIN L6/L9"/>
    <property type="match status" value="1"/>
</dbReference>
<gene>
    <name evidence="8" type="primary">rplF</name>
    <name evidence="8" type="ORF">BCHRO640_215</name>
</gene>
<evidence type="ECO:0000256" key="5">
    <source>
        <dbReference type="RuleBase" id="RU003869"/>
    </source>
</evidence>